<dbReference type="Pfam" id="PF00440">
    <property type="entry name" value="TetR_N"/>
    <property type="match status" value="1"/>
</dbReference>
<comment type="caution">
    <text evidence="4">The sequence shown here is derived from an EMBL/GenBank/DDBJ whole genome shotgun (WGS) entry which is preliminary data.</text>
</comment>
<evidence type="ECO:0000313" key="5">
    <source>
        <dbReference type="Proteomes" id="UP001501169"/>
    </source>
</evidence>
<evidence type="ECO:0000256" key="1">
    <source>
        <dbReference type="ARBA" id="ARBA00023125"/>
    </source>
</evidence>
<evidence type="ECO:0000256" key="2">
    <source>
        <dbReference type="PROSITE-ProRule" id="PRU00335"/>
    </source>
</evidence>
<sequence>MEKKLRTKDKILQASIELFNQVGERQVTTNHIAAHLGISPGNLYYHFRNKEDIVRQIFKEYAKLLETKIKPPSDKAEALDTLANYLDAVFELMWRFHFFYANLPDILSRDPALQQDYQQVQQGVLMRVTAVLKALKQSDIIDIDDEDITDLAHSIKLLVTFWISYLKTQAPDKDIDQASVYKGVLKVLLLFKPYATVQAKPRITRLQQHYEALAGDVQLL</sequence>
<protein>
    <submittedName>
        <fullName evidence="4">TetR/AcrR family transcriptional regulator</fullName>
    </submittedName>
</protein>
<keyword evidence="1 2" id="KW-0238">DNA-binding</keyword>
<feature type="DNA-binding region" description="H-T-H motif" evidence="2">
    <location>
        <begin position="28"/>
        <end position="47"/>
    </location>
</feature>
<dbReference type="PANTHER" id="PTHR43479:SF12">
    <property type="entry name" value="TRANSCRIPTIONAL REGULATORY PROTEIN"/>
    <property type="match status" value="1"/>
</dbReference>
<reference evidence="4 5" key="1">
    <citation type="journal article" date="2019" name="Int. J. Syst. Evol. Microbiol.">
        <title>The Global Catalogue of Microorganisms (GCM) 10K type strain sequencing project: providing services to taxonomists for standard genome sequencing and annotation.</title>
        <authorList>
            <consortium name="The Broad Institute Genomics Platform"/>
            <consortium name="The Broad Institute Genome Sequencing Center for Infectious Disease"/>
            <person name="Wu L."/>
            <person name="Ma J."/>
        </authorList>
    </citation>
    <scope>NUCLEOTIDE SEQUENCE [LARGE SCALE GENOMIC DNA]</scope>
    <source>
        <strain evidence="4 5">JCM 14331</strain>
    </source>
</reference>
<dbReference type="Proteomes" id="UP001501169">
    <property type="component" value="Unassembled WGS sequence"/>
</dbReference>
<evidence type="ECO:0000313" key="4">
    <source>
        <dbReference type="EMBL" id="GAA0549607.1"/>
    </source>
</evidence>
<dbReference type="InterPro" id="IPR001647">
    <property type="entry name" value="HTH_TetR"/>
</dbReference>
<keyword evidence="5" id="KW-1185">Reference proteome</keyword>
<dbReference type="RefSeq" id="WP_134052373.1">
    <property type="nucleotide sequence ID" value="NZ_BAAAEO010000002.1"/>
</dbReference>
<proteinExistence type="predicted"/>
<gene>
    <name evidence="4" type="ORF">GCM10009098_16590</name>
</gene>
<name>A0ABN1DQJ6_9GAMM</name>
<evidence type="ECO:0000259" key="3">
    <source>
        <dbReference type="PROSITE" id="PS50977"/>
    </source>
</evidence>
<organism evidence="4 5">
    <name type="scientific">Rheinheimera aquimaris</name>
    <dbReference type="NCBI Taxonomy" id="412437"/>
    <lineage>
        <taxon>Bacteria</taxon>
        <taxon>Pseudomonadati</taxon>
        <taxon>Pseudomonadota</taxon>
        <taxon>Gammaproteobacteria</taxon>
        <taxon>Chromatiales</taxon>
        <taxon>Chromatiaceae</taxon>
        <taxon>Rheinheimera</taxon>
    </lineage>
</organism>
<dbReference type="InterPro" id="IPR025722">
    <property type="entry name" value="TetR"/>
</dbReference>
<dbReference type="InterPro" id="IPR009057">
    <property type="entry name" value="Homeodomain-like_sf"/>
</dbReference>
<dbReference type="SUPFAM" id="SSF46689">
    <property type="entry name" value="Homeodomain-like"/>
    <property type="match status" value="1"/>
</dbReference>
<accession>A0ABN1DQJ6</accession>
<dbReference type="PROSITE" id="PS50977">
    <property type="entry name" value="HTH_TETR_2"/>
    <property type="match status" value="1"/>
</dbReference>
<dbReference type="Pfam" id="PF13972">
    <property type="entry name" value="TetR"/>
    <property type="match status" value="1"/>
</dbReference>
<dbReference type="InterPro" id="IPR050624">
    <property type="entry name" value="HTH-type_Tx_Regulator"/>
</dbReference>
<feature type="domain" description="HTH tetR-type" evidence="3">
    <location>
        <begin position="5"/>
        <end position="65"/>
    </location>
</feature>
<dbReference type="PANTHER" id="PTHR43479">
    <property type="entry name" value="ACREF/ENVCD OPERON REPRESSOR-RELATED"/>
    <property type="match status" value="1"/>
</dbReference>
<dbReference type="Gene3D" id="1.10.357.10">
    <property type="entry name" value="Tetracycline Repressor, domain 2"/>
    <property type="match status" value="1"/>
</dbReference>
<dbReference type="EMBL" id="BAAAEO010000002">
    <property type="protein sequence ID" value="GAA0549607.1"/>
    <property type="molecule type" value="Genomic_DNA"/>
</dbReference>
<dbReference type="PRINTS" id="PR00455">
    <property type="entry name" value="HTHTETR"/>
</dbReference>